<dbReference type="AlphaFoldDB" id="A0A2K3JSW3"/>
<feature type="compositionally biased region" description="Basic and acidic residues" evidence="1">
    <location>
        <begin position="1"/>
        <end position="16"/>
    </location>
</feature>
<comment type="caution">
    <text evidence="2">The sequence shown here is derived from an EMBL/GenBank/DDBJ whole genome shotgun (WGS) entry which is preliminary data.</text>
</comment>
<reference evidence="2 3" key="2">
    <citation type="journal article" date="2017" name="Front. Plant Sci.">
        <title>Gene Classification and Mining of Molecular Markers Useful in Red Clover (Trifolium pratense) Breeding.</title>
        <authorList>
            <person name="Istvanek J."/>
            <person name="Dluhosova J."/>
            <person name="Dluhos P."/>
            <person name="Patkova L."/>
            <person name="Nedelnik J."/>
            <person name="Repkova J."/>
        </authorList>
    </citation>
    <scope>NUCLEOTIDE SEQUENCE [LARGE SCALE GENOMIC DNA]</scope>
    <source>
        <strain evidence="3">cv. Tatra</strain>
        <tissue evidence="2">Young leaves</tissue>
    </source>
</reference>
<dbReference type="Proteomes" id="UP000236291">
    <property type="component" value="Unassembled WGS sequence"/>
</dbReference>
<feature type="region of interest" description="Disordered" evidence="1">
    <location>
        <begin position="1"/>
        <end position="59"/>
    </location>
</feature>
<organism evidence="2 3">
    <name type="scientific">Trifolium pratense</name>
    <name type="common">Red clover</name>
    <dbReference type="NCBI Taxonomy" id="57577"/>
    <lineage>
        <taxon>Eukaryota</taxon>
        <taxon>Viridiplantae</taxon>
        <taxon>Streptophyta</taxon>
        <taxon>Embryophyta</taxon>
        <taxon>Tracheophyta</taxon>
        <taxon>Spermatophyta</taxon>
        <taxon>Magnoliopsida</taxon>
        <taxon>eudicotyledons</taxon>
        <taxon>Gunneridae</taxon>
        <taxon>Pentapetalae</taxon>
        <taxon>rosids</taxon>
        <taxon>fabids</taxon>
        <taxon>Fabales</taxon>
        <taxon>Fabaceae</taxon>
        <taxon>Papilionoideae</taxon>
        <taxon>50 kb inversion clade</taxon>
        <taxon>NPAAA clade</taxon>
        <taxon>Hologalegina</taxon>
        <taxon>IRL clade</taxon>
        <taxon>Trifolieae</taxon>
        <taxon>Trifolium</taxon>
    </lineage>
</organism>
<evidence type="ECO:0000256" key="1">
    <source>
        <dbReference type="SAM" id="MobiDB-lite"/>
    </source>
</evidence>
<evidence type="ECO:0000313" key="3">
    <source>
        <dbReference type="Proteomes" id="UP000236291"/>
    </source>
</evidence>
<accession>A0A2K3JSW3</accession>
<name>A0A2K3JSW3_TRIPR</name>
<gene>
    <name evidence="2" type="ORF">L195_g050241</name>
</gene>
<reference evidence="2 3" key="1">
    <citation type="journal article" date="2014" name="Am. J. Bot.">
        <title>Genome assembly and annotation for red clover (Trifolium pratense; Fabaceae).</title>
        <authorList>
            <person name="Istvanek J."/>
            <person name="Jaros M."/>
            <person name="Krenek A."/>
            <person name="Repkova J."/>
        </authorList>
    </citation>
    <scope>NUCLEOTIDE SEQUENCE [LARGE SCALE GENOMIC DNA]</scope>
    <source>
        <strain evidence="3">cv. Tatra</strain>
        <tissue evidence="2">Young leaves</tissue>
    </source>
</reference>
<protein>
    <submittedName>
        <fullName evidence="2">Uncharacterized protein</fullName>
    </submittedName>
</protein>
<proteinExistence type="predicted"/>
<evidence type="ECO:0000313" key="2">
    <source>
        <dbReference type="EMBL" id="PNX57123.1"/>
    </source>
</evidence>
<feature type="compositionally biased region" description="Basic and acidic residues" evidence="1">
    <location>
        <begin position="25"/>
        <end position="44"/>
    </location>
</feature>
<dbReference type="EMBL" id="ASHM01075973">
    <property type="protein sequence ID" value="PNX57123.1"/>
    <property type="molecule type" value="Genomic_DNA"/>
</dbReference>
<sequence>MTTNETTKHLNRESKPFRANNLEARNLDKKEPLELSKSEAEPQMKIRTTQTGLDGGADMRADRSTEIQSYIVIVPIWILGEEGGGEWRCGGVRDRKKERVVNDDSGVLLK</sequence>